<evidence type="ECO:0000313" key="2">
    <source>
        <dbReference type="Proteomes" id="UP000814140"/>
    </source>
</evidence>
<comment type="caution">
    <text evidence="1">The sequence shown here is derived from an EMBL/GenBank/DDBJ whole genome shotgun (WGS) entry which is preliminary data.</text>
</comment>
<sequence length="219" mass="25095">MDAPELPTQYYTFKDCLARQIIARSPSDSSSDVDDAQLDDFSSFLASEVWDILPSTLRDASYETRATVPDLETMSLDNVPPSFSDTLTSYALCPDDDGAETFLRRVLSSYAADVTAPPPPWPSTRTKECELCERDVPLTYHHLIPRSTHAKVLKRKWHPESMINSVAWLCRPCHTAVHRFARTDELARNYYTMQLLLERDEIQRWKSYAAKQRYGVKRG</sequence>
<reference evidence="1" key="1">
    <citation type="submission" date="2021-03" db="EMBL/GenBank/DDBJ databases">
        <authorList>
            <consortium name="DOE Joint Genome Institute"/>
            <person name="Ahrendt S."/>
            <person name="Looney B.P."/>
            <person name="Miyauchi S."/>
            <person name="Morin E."/>
            <person name="Drula E."/>
            <person name="Courty P.E."/>
            <person name="Chicoki N."/>
            <person name="Fauchery L."/>
            <person name="Kohler A."/>
            <person name="Kuo A."/>
            <person name="Labutti K."/>
            <person name="Pangilinan J."/>
            <person name="Lipzen A."/>
            <person name="Riley R."/>
            <person name="Andreopoulos W."/>
            <person name="He G."/>
            <person name="Johnson J."/>
            <person name="Barry K.W."/>
            <person name="Grigoriev I.V."/>
            <person name="Nagy L."/>
            <person name="Hibbett D."/>
            <person name="Henrissat B."/>
            <person name="Matheny P.B."/>
            <person name="Labbe J."/>
            <person name="Martin F."/>
        </authorList>
    </citation>
    <scope>NUCLEOTIDE SEQUENCE</scope>
    <source>
        <strain evidence="1">HHB10654</strain>
    </source>
</reference>
<dbReference type="Proteomes" id="UP000814140">
    <property type="component" value="Unassembled WGS sequence"/>
</dbReference>
<reference evidence="1" key="2">
    <citation type="journal article" date="2022" name="New Phytol.">
        <title>Evolutionary transition to the ectomycorrhizal habit in the genomes of a hyperdiverse lineage of mushroom-forming fungi.</title>
        <authorList>
            <person name="Looney B."/>
            <person name="Miyauchi S."/>
            <person name="Morin E."/>
            <person name="Drula E."/>
            <person name="Courty P.E."/>
            <person name="Kohler A."/>
            <person name="Kuo A."/>
            <person name="LaButti K."/>
            <person name="Pangilinan J."/>
            <person name="Lipzen A."/>
            <person name="Riley R."/>
            <person name="Andreopoulos W."/>
            <person name="He G."/>
            <person name="Johnson J."/>
            <person name="Nolan M."/>
            <person name="Tritt A."/>
            <person name="Barry K.W."/>
            <person name="Grigoriev I.V."/>
            <person name="Nagy L.G."/>
            <person name="Hibbett D."/>
            <person name="Henrissat B."/>
            <person name="Matheny P.B."/>
            <person name="Labbe J."/>
            <person name="Martin F.M."/>
        </authorList>
    </citation>
    <scope>NUCLEOTIDE SEQUENCE</scope>
    <source>
        <strain evidence="1">HHB10654</strain>
    </source>
</reference>
<accession>A0ACB8TG94</accession>
<protein>
    <submittedName>
        <fullName evidence="1">Uncharacterized protein</fullName>
    </submittedName>
</protein>
<name>A0ACB8TG94_9AGAM</name>
<evidence type="ECO:0000313" key="1">
    <source>
        <dbReference type="EMBL" id="KAI0067432.1"/>
    </source>
</evidence>
<proteinExistence type="predicted"/>
<organism evidence="1 2">
    <name type="scientific">Artomyces pyxidatus</name>
    <dbReference type="NCBI Taxonomy" id="48021"/>
    <lineage>
        <taxon>Eukaryota</taxon>
        <taxon>Fungi</taxon>
        <taxon>Dikarya</taxon>
        <taxon>Basidiomycota</taxon>
        <taxon>Agaricomycotina</taxon>
        <taxon>Agaricomycetes</taxon>
        <taxon>Russulales</taxon>
        <taxon>Auriscalpiaceae</taxon>
        <taxon>Artomyces</taxon>
    </lineage>
</organism>
<keyword evidence="2" id="KW-1185">Reference proteome</keyword>
<dbReference type="EMBL" id="MU277190">
    <property type="protein sequence ID" value="KAI0067432.1"/>
    <property type="molecule type" value="Genomic_DNA"/>
</dbReference>
<gene>
    <name evidence="1" type="ORF">BV25DRAFT_1867886</name>
</gene>